<feature type="transmembrane region" description="Helical" evidence="1">
    <location>
        <begin position="108"/>
        <end position="128"/>
    </location>
</feature>
<evidence type="ECO:0000313" key="2">
    <source>
        <dbReference type="EMBL" id="RYU14632.1"/>
    </source>
</evidence>
<comment type="caution">
    <text evidence="2">The sequence shown here is derived from an EMBL/GenBank/DDBJ whole genome shotgun (WGS) entry which is preliminary data.</text>
</comment>
<keyword evidence="3" id="KW-1185">Reference proteome</keyword>
<gene>
    <name evidence="2" type="ORF">ETU37_03070</name>
</gene>
<keyword evidence="1" id="KW-0472">Membrane</keyword>
<dbReference type="InterPro" id="IPR021517">
    <property type="entry name" value="DUF3180"/>
</dbReference>
<evidence type="ECO:0000256" key="1">
    <source>
        <dbReference type="SAM" id="Phobius"/>
    </source>
</evidence>
<protein>
    <submittedName>
        <fullName evidence="2">DUF3180 domain-containing protein</fullName>
    </submittedName>
</protein>
<dbReference type="EMBL" id="SDPU01000010">
    <property type="protein sequence ID" value="RYU14632.1"/>
    <property type="molecule type" value="Genomic_DNA"/>
</dbReference>
<dbReference type="Proteomes" id="UP000291189">
    <property type="component" value="Unassembled WGS sequence"/>
</dbReference>
<keyword evidence="1" id="KW-1133">Transmembrane helix</keyword>
<accession>A0A4Q5J7F2</accession>
<evidence type="ECO:0000313" key="3">
    <source>
        <dbReference type="Proteomes" id="UP000291189"/>
    </source>
</evidence>
<keyword evidence="1" id="KW-0812">Transmembrane</keyword>
<feature type="transmembrane region" description="Helical" evidence="1">
    <location>
        <begin position="72"/>
        <end position="96"/>
    </location>
</feature>
<reference evidence="2 3" key="1">
    <citation type="submission" date="2019-01" db="EMBL/GenBank/DDBJ databases">
        <title>Nocardioides guangzhouensis sp. nov., an actinobacterium isolated from soil.</title>
        <authorList>
            <person name="Fu Y."/>
            <person name="Cai Y."/>
            <person name="Lin Z."/>
            <person name="Chen P."/>
        </authorList>
    </citation>
    <scope>NUCLEOTIDE SEQUENCE [LARGE SCALE GENOMIC DNA]</scope>
    <source>
        <strain evidence="2 3">NBRC 105384</strain>
    </source>
</reference>
<dbReference type="Pfam" id="PF11377">
    <property type="entry name" value="DUF3180"/>
    <property type="match status" value="1"/>
</dbReference>
<feature type="transmembrane region" description="Helical" evidence="1">
    <location>
        <begin position="31"/>
        <end position="52"/>
    </location>
</feature>
<sequence length="139" mass="14678">MLGVGLVALVLGWTLRSASIAWVGHAPRVTWLQVLALALVAGILGAVAWSTYRTLQARRQTIEPHQAVNRLVLAKACAIAGAAVAGGYLGYALSWVGIDEQELAGERLLRSGLAGLAGVMIVVASLLLERACRVRRDDP</sequence>
<proteinExistence type="predicted"/>
<dbReference type="AlphaFoldDB" id="A0A4Q5J7F2"/>
<organism evidence="2 3">
    <name type="scientific">Nocardioides iriomotensis</name>
    <dbReference type="NCBI Taxonomy" id="715784"/>
    <lineage>
        <taxon>Bacteria</taxon>
        <taxon>Bacillati</taxon>
        <taxon>Actinomycetota</taxon>
        <taxon>Actinomycetes</taxon>
        <taxon>Propionibacteriales</taxon>
        <taxon>Nocardioidaceae</taxon>
        <taxon>Nocardioides</taxon>
    </lineage>
</organism>
<name>A0A4Q5J7F2_9ACTN</name>